<protein>
    <submittedName>
        <fullName evidence="1">Uncharacterized protein</fullName>
    </submittedName>
</protein>
<comment type="caution">
    <text evidence="1">The sequence shown here is derived from an EMBL/GenBank/DDBJ whole genome shotgun (WGS) entry which is preliminary data.</text>
</comment>
<keyword evidence="2" id="KW-1185">Reference proteome</keyword>
<evidence type="ECO:0000313" key="2">
    <source>
        <dbReference type="Proteomes" id="UP001497535"/>
    </source>
</evidence>
<reference evidence="1" key="1">
    <citation type="submission" date="2023-11" db="EMBL/GenBank/DDBJ databases">
        <authorList>
            <person name="Poullet M."/>
        </authorList>
    </citation>
    <scope>NUCLEOTIDE SEQUENCE</scope>
    <source>
        <strain evidence="1">E1834</strain>
    </source>
</reference>
<sequence>MQRTPGMSGCGGGDPYYAWKYTQTSGLVTGTNYTWNSGCKPYPFPPHGSTEYTAPSCVSSCTSSAWNVAYTQDKKYSLQTSDVYVGGHAVRMIGWGTDTYPDGTHLDYWLCANQWNYDWGMNGYFKIARGVDECGIESSEISFGTF</sequence>
<accession>A0ACB1AV78</accession>
<dbReference type="Proteomes" id="UP001497535">
    <property type="component" value="Unassembled WGS sequence"/>
</dbReference>
<dbReference type="EMBL" id="CAVMJV010000115">
    <property type="protein sequence ID" value="CAK5103856.1"/>
    <property type="molecule type" value="Genomic_DNA"/>
</dbReference>
<evidence type="ECO:0000313" key="1">
    <source>
        <dbReference type="EMBL" id="CAK5103856.1"/>
    </source>
</evidence>
<name>A0ACB1AV78_MELEN</name>
<organism evidence="1 2">
    <name type="scientific">Meloidogyne enterolobii</name>
    <name type="common">Root-knot nematode worm</name>
    <name type="synonym">Meloidogyne mayaguensis</name>
    <dbReference type="NCBI Taxonomy" id="390850"/>
    <lineage>
        <taxon>Eukaryota</taxon>
        <taxon>Metazoa</taxon>
        <taxon>Ecdysozoa</taxon>
        <taxon>Nematoda</taxon>
        <taxon>Chromadorea</taxon>
        <taxon>Rhabditida</taxon>
        <taxon>Tylenchina</taxon>
        <taxon>Tylenchomorpha</taxon>
        <taxon>Tylenchoidea</taxon>
        <taxon>Meloidogynidae</taxon>
        <taxon>Meloidogyninae</taxon>
        <taxon>Meloidogyne</taxon>
    </lineage>
</organism>
<proteinExistence type="predicted"/>
<gene>
    <name evidence="1" type="ORF">MENTE1834_LOCUS42853</name>
</gene>